<keyword evidence="6 12" id="KW-0133">Cell shape</keyword>
<dbReference type="Proteomes" id="UP000177987">
    <property type="component" value="Unassembled WGS sequence"/>
</dbReference>
<dbReference type="NCBIfam" id="TIGR01072">
    <property type="entry name" value="murA"/>
    <property type="match status" value="1"/>
</dbReference>
<name>A0A1G2SHI9_9BACT</name>
<evidence type="ECO:0000256" key="1">
    <source>
        <dbReference type="ARBA" id="ARBA00004496"/>
    </source>
</evidence>
<dbReference type="SUPFAM" id="SSF55205">
    <property type="entry name" value="EPT/RTPC-like"/>
    <property type="match status" value="1"/>
</dbReference>
<sequence length="435" mass="46629">MSNSLVIKGFNGERKLHGTVRTTGAKNAALKAIAATILFRDTVTLTNIPEINDVERLFELLKDMGAEVVHVKRGVYTVSIAKGFSTELTPGIARKMRASVVATGPVLARFGKVSFPHPGGCVIGSRPLDLFVDGFEKMGAKVTMNDGSYSVEAKGGLKGAEFFLKNQSVTVTETFMMAGVLAKGTTVIKNAAMEPEIEELAKFLNTCGAKISGAGTSTITIKGGKLLSGKGHPHKTMPDRIDAGSFLVLGALAARELHITHCNPLHLESPIAALRSAGVSIETKKSEIIVRAPSHLKAVDIKTHEYPGFPTDLQAPMTVFLTQAEGESKVFETIFEGRLNYTESLAAMGAQITMMDPHRVLVRGKSELYGRKLQSPDLRAGLAFVIAAVVAKGESVIHNVDTTIDRGYEDVDNRLRAIGVEVERISAIPEVITHA</sequence>
<dbReference type="Pfam" id="PF00275">
    <property type="entry name" value="EPSP_synthase"/>
    <property type="match status" value="1"/>
</dbReference>
<keyword evidence="12" id="KW-0670">Pyruvate</keyword>
<organism evidence="14 15">
    <name type="scientific">Candidatus Yonathbacteria bacterium RIFCSPLOWO2_01_FULL_47_33b</name>
    <dbReference type="NCBI Taxonomy" id="1802727"/>
    <lineage>
        <taxon>Bacteria</taxon>
        <taxon>Candidatus Yonathiibacteriota</taxon>
    </lineage>
</organism>
<feature type="binding site" evidence="12">
    <location>
        <begin position="126"/>
        <end position="130"/>
    </location>
    <ligand>
        <name>UDP-N-acetyl-alpha-D-glucosamine</name>
        <dbReference type="ChEBI" id="CHEBI:57705"/>
    </ligand>
</feature>
<comment type="caution">
    <text evidence="12">Lacks conserved residue(s) required for the propagation of feature annotation.</text>
</comment>
<dbReference type="InterPro" id="IPR036968">
    <property type="entry name" value="Enolpyruvate_Tfrase_sf"/>
</dbReference>
<evidence type="ECO:0000313" key="14">
    <source>
        <dbReference type="EMBL" id="OHA83861.1"/>
    </source>
</evidence>
<dbReference type="InterPro" id="IPR013792">
    <property type="entry name" value="RNA3'P_cycl/enolpyr_Trfase_a/b"/>
</dbReference>
<dbReference type="PANTHER" id="PTHR43783:SF1">
    <property type="entry name" value="UDP-N-ACETYLGLUCOSAMINE 1-CARBOXYVINYLTRANSFERASE"/>
    <property type="match status" value="1"/>
</dbReference>
<evidence type="ECO:0000256" key="4">
    <source>
        <dbReference type="ARBA" id="ARBA00022618"/>
    </source>
</evidence>
<dbReference type="GO" id="GO:0051301">
    <property type="term" value="P:cell division"/>
    <property type="evidence" value="ECO:0007669"/>
    <property type="project" value="UniProtKB-KW"/>
</dbReference>
<feature type="binding site" evidence="12">
    <location>
        <begin position="26"/>
        <end position="27"/>
    </location>
    <ligand>
        <name>phosphoenolpyruvate</name>
        <dbReference type="ChEBI" id="CHEBI:58702"/>
    </ligand>
</feature>
<dbReference type="NCBIfam" id="NF006873">
    <property type="entry name" value="PRK09369.1"/>
    <property type="match status" value="1"/>
</dbReference>
<dbReference type="GO" id="GO:0005737">
    <property type="term" value="C:cytoplasm"/>
    <property type="evidence" value="ECO:0007669"/>
    <property type="project" value="UniProtKB-SubCell"/>
</dbReference>
<proteinExistence type="inferred from homology"/>
<evidence type="ECO:0000256" key="6">
    <source>
        <dbReference type="ARBA" id="ARBA00022960"/>
    </source>
</evidence>
<feature type="binding site" evidence="12">
    <location>
        <position position="312"/>
    </location>
    <ligand>
        <name>UDP-N-acetyl-alpha-D-glucosamine</name>
        <dbReference type="ChEBI" id="CHEBI:57705"/>
    </ligand>
</feature>
<reference evidence="14 15" key="1">
    <citation type="journal article" date="2016" name="Nat. Commun.">
        <title>Thousands of microbial genomes shed light on interconnected biogeochemical processes in an aquifer system.</title>
        <authorList>
            <person name="Anantharaman K."/>
            <person name="Brown C.T."/>
            <person name="Hug L.A."/>
            <person name="Sharon I."/>
            <person name="Castelle C.J."/>
            <person name="Probst A.J."/>
            <person name="Thomas B.C."/>
            <person name="Singh A."/>
            <person name="Wilkins M.J."/>
            <person name="Karaoz U."/>
            <person name="Brodie E.L."/>
            <person name="Williams K.H."/>
            <person name="Hubbard S.S."/>
            <person name="Banfield J.F."/>
        </authorList>
    </citation>
    <scope>NUCLEOTIDE SEQUENCE [LARGE SCALE GENOMIC DNA]</scope>
</reference>
<dbReference type="UniPathway" id="UPA00219"/>
<dbReference type="GO" id="GO:0008760">
    <property type="term" value="F:UDP-N-acetylglucosamine 1-carboxyvinyltransferase activity"/>
    <property type="evidence" value="ECO:0007669"/>
    <property type="project" value="UniProtKB-UniRule"/>
</dbReference>
<evidence type="ECO:0000256" key="11">
    <source>
        <dbReference type="ARBA" id="ARBA00047527"/>
    </source>
</evidence>
<keyword evidence="9 12" id="KW-0961">Cell wall biogenesis/degradation</keyword>
<comment type="catalytic activity">
    <reaction evidence="11 12">
        <text>phosphoenolpyruvate + UDP-N-acetyl-alpha-D-glucosamine = UDP-N-acetyl-3-O-(1-carboxyvinyl)-alpha-D-glucosamine + phosphate</text>
        <dbReference type="Rhea" id="RHEA:18681"/>
        <dbReference type="ChEBI" id="CHEBI:43474"/>
        <dbReference type="ChEBI" id="CHEBI:57705"/>
        <dbReference type="ChEBI" id="CHEBI:58702"/>
        <dbReference type="ChEBI" id="CHEBI:68483"/>
        <dbReference type="EC" id="2.5.1.7"/>
    </reaction>
</comment>
<feature type="active site" description="Proton donor" evidence="12">
    <location>
        <position position="121"/>
    </location>
</feature>
<comment type="similarity">
    <text evidence="10 12">Belongs to the EPSP synthase family. MurA subfamily.</text>
</comment>
<dbReference type="EMBL" id="MHUW01000012">
    <property type="protein sequence ID" value="OHA83861.1"/>
    <property type="molecule type" value="Genomic_DNA"/>
</dbReference>
<gene>
    <name evidence="12" type="primary">murA</name>
    <name evidence="14" type="ORF">A2937_00840</name>
</gene>
<evidence type="ECO:0000313" key="15">
    <source>
        <dbReference type="Proteomes" id="UP000177987"/>
    </source>
</evidence>
<evidence type="ECO:0000256" key="10">
    <source>
        <dbReference type="ARBA" id="ARBA00038367"/>
    </source>
</evidence>
<dbReference type="EC" id="2.5.1.7" evidence="12"/>
<evidence type="ECO:0000256" key="8">
    <source>
        <dbReference type="ARBA" id="ARBA00023306"/>
    </source>
</evidence>
<dbReference type="Gene3D" id="3.65.10.10">
    <property type="entry name" value="Enolpyruvate transferase domain"/>
    <property type="match status" value="2"/>
</dbReference>
<keyword evidence="4 12" id="KW-0132">Cell division</keyword>
<dbReference type="PANTHER" id="PTHR43783">
    <property type="entry name" value="UDP-N-ACETYLGLUCOSAMINE 1-CARBOXYVINYLTRANSFERASE"/>
    <property type="match status" value="1"/>
</dbReference>
<keyword evidence="7 12" id="KW-0573">Peptidoglycan synthesis</keyword>
<evidence type="ECO:0000256" key="5">
    <source>
        <dbReference type="ARBA" id="ARBA00022679"/>
    </source>
</evidence>
<feature type="binding site" evidence="12">
    <location>
        <position position="97"/>
    </location>
    <ligand>
        <name>UDP-N-acetyl-alpha-D-glucosamine</name>
        <dbReference type="ChEBI" id="CHEBI:57705"/>
    </ligand>
</feature>
<protein>
    <recommendedName>
        <fullName evidence="12">UDP-N-acetylglucosamine 1-carboxyvinyltransferase</fullName>
        <ecNumber evidence="12">2.5.1.7</ecNumber>
    </recommendedName>
    <alternativeName>
        <fullName evidence="12">Enoylpyruvate transferase</fullName>
    </alternativeName>
    <alternativeName>
        <fullName evidence="12">UDP-N-acetylglucosamine enolpyruvyl transferase</fullName>
        <shortName evidence="12">EPT</shortName>
    </alternativeName>
</protein>
<feature type="domain" description="Enolpyruvate transferase" evidence="13">
    <location>
        <begin position="12"/>
        <end position="412"/>
    </location>
</feature>
<dbReference type="GO" id="GO:0009252">
    <property type="term" value="P:peptidoglycan biosynthetic process"/>
    <property type="evidence" value="ECO:0007669"/>
    <property type="project" value="UniProtKB-UniRule"/>
</dbReference>
<dbReference type="CDD" id="cd01555">
    <property type="entry name" value="UdpNAET"/>
    <property type="match status" value="1"/>
</dbReference>
<dbReference type="STRING" id="1802727.A2937_00840"/>
<evidence type="ECO:0000256" key="7">
    <source>
        <dbReference type="ARBA" id="ARBA00022984"/>
    </source>
</evidence>
<comment type="function">
    <text evidence="12">Cell wall formation. Adds enolpyruvyl to UDP-N-acetylglucosamine.</text>
</comment>
<accession>A0A1G2SHI9</accession>
<keyword evidence="8 12" id="KW-0131">Cell cycle</keyword>
<dbReference type="GO" id="GO:0008360">
    <property type="term" value="P:regulation of cell shape"/>
    <property type="evidence" value="ECO:0007669"/>
    <property type="project" value="UniProtKB-KW"/>
</dbReference>
<comment type="caution">
    <text evidence="14">The sequence shown here is derived from an EMBL/GenBank/DDBJ whole genome shotgun (WGS) entry which is preliminary data.</text>
</comment>
<dbReference type="GO" id="GO:0071555">
    <property type="term" value="P:cell wall organization"/>
    <property type="evidence" value="ECO:0007669"/>
    <property type="project" value="UniProtKB-KW"/>
</dbReference>
<evidence type="ECO:0000259" key="13">
    <source>
        <dbReference type="Pfam" id="PF00275"/>
    </source>
</evidence>
<feature type="binding site" evidence="12">
    <location>
        <position position="334"/>
    </location>
    <ligand>
        <name>UDP-N-acetyl-alpha-D-glucosamine</name>
        <dbReference type="ChEBI" id="CHEBI:57705"/>
    </ligand>
</feature>
<dbReference type="HAMAP" id="MF_00111">
    <property type="entry name" value="MurA"/>
    <property type="match status" value="1"/>
</dbReference>
<dbReference type="GO" id="GO:0019277">
    <property type="term" value="P:UDP-N-acetylgalactosamine biosynthetic process"/>
    <property type="evidence" value="ECO:0007669"/>
    <property type="project" value="InterPro"/>
</dbReference>
<comment type="pathway">
    <text evidence="2 12">Cell wall biogenesis; peptidoglycan biosynthesis.</text>
</comment>
<evidence type="ECO:0000256" key="3">
    <source>
        <dbReference type="ARBA" id="ARBA00022490"/>
    </source>
</evidence>
<evidence type="ECO:0000256" key="12">
    <source>
        <dbReference type="HAMAP-Rule" id="MF_00111"/>
    </source>
</evidence>
<dbReference type="AlphaFoldDB" id="A0A1G2SHI9"/>
<keyword evidence="5 12" id="KW-0808">Transferase</keyword>
<comment type="subcellular location">
    <subcellularLocation>
        <location evidence="1 12">Cytoplasm</location>
    </subcellularLocation>
</comment>
<keyword evidence="3 12" id="KW-0963">Cytoplasm</keyword>
<dbReference type="InterPro" id="IPR050068">
    <property type="entry name" value="MurA_subfamily"/>
</dbReference>
<feature type="modified residue" description="2-(S-cysteinyl)pyruvic acid O-phosphothioketal" evidence="12">
    <location>
        <position position="121"/>
    </location>
</feature>
<evidence type="ECO:0000256" key="9">
    <source>
        <dbReference type="ARBA" id="ARBA00023316"/>
    </source>
</evidence>
<evidence type="ECO:0000256" key="2">
    <source>
        <dbReference type="ARBA" id="ARBA00004752"/>
    </source>
</evidence>
<dbReference type="InterPro" id="IPR005750">
    <property type="entry name" value="UDP_GlcNAc_COvinyl_MurA"/>
</dbReference>
<dbReference type="InterPro" id="IPR001986">
    <property type="entry name" value="Enolpyruvate_Tfrase_dom"/>
</dbReference>